<evidence type="ECO:0000313" key="1">
    <source>
        <dbReference type="EMBL" id="SUZ62543.1"/>
    </source>
</evidence>
<sequence>VVDYSKNANLELMEQEFSKSSGSGKLIAKGQTNFVSRFDFISTRNSSSIVFRDFLGRKQFLIEIINQDIRYVDMKKRQDIDIENFSNFFPMATKIDAKIYKKLMWGVPDTFKNMDVTMKKEFMISTRLNTLDDRNLIDELIFSFNNDKQEYKLIFSDRTFFK</sequence>
<dbReference type="EMBL" id="UINC01000876">
    <property type="protein sequence ID" value="SUZ62543.1"/>
    <property type="molecule type" value="Genomic_DNA"/>
</dbReference>
<reference evidence="1" key="1">
    <citation type="submission" date="2018-05" db="EMBL/GenBank/DDBJ databases">
        <authorList>
            <person name="Lanie J.A."/>
            <person name="Ng W.-L."/>
            <person name="Kazmierczak K.M."/>
            <person name="Andrzejewski T.M."/>
            <person name="Davidsen T.M."/>
            <person name="Wayne K.J."/>
            <person name="Tettelin H."/>
            <person name="Glass J.I."/>
            <person name="Rusch D."/>
            <person name="Podicherti R."/>
            <person name="Tsui H.-C.T."/>
            <person name="Winkler M.E."/>
        </authorList>
    </citation>
    <scope>NUCLEOTIDE SEQUENCE</scope>
</reference>
<proteinExistence type="predicted"/>
<dbReference type="AlphaFoldDB" id="A0A381PAM2"/>
<protein>
    <recommendedName>
        <fullName evidence="2">Outer membrane lipoprotein carrier protein LolA</fullName>
    </recommendedName>
</protein>
<gene>
    <name evidence="1" type="ORF">METZ01_LOCUS15397</name>
</gene>
<evidence type="ECO:0008006" key="2">
    <source>
        <dbReference type="Google" id="ProtNLM"/>
    </source>
</evidence>
<organism evidence="1">
    <name type="scientific">marine metagenome</name>
    <dbReference type="NCBI Taxonomy" id="408172"/>
    <lineage>
        <taxon>unclassified sequences</taxon>
        <taxon>metagenomes</taxon>
        <taxon>ecological metagenomes</taxon>
    </lineage>
</organism>
<name>A0A381PAM2_9ZZZZ</name>
<feature type="non-terminal residue" evidence="1">
    <location>
        <position position="1"/>
    </location>
</feature>
<accession>A0A381PAM2</accession>